<dbReference type="EMBL" id="KN838598">
    <property type="protein sequence ID" value="KIK02038.1"/>
    <property type="molecule type" value="Genomic_DNA"/>
</dbReference>
<dbReference type="HOGENOM" id="CLU_2850080_0_0_1"/>
<accession>A0A0C9Y1X2</accession>
<name>A0A0C9Y1X2_9AGAR</name>
<dbReference type="Proteomes" id="UP000054477">
    <property type="component" value="Unassembled WGS sequence"/>
</dbReference>
<protein>
    <submittedName>
        <fullName evidence="1">Uncharacterized protein</fullName>
    </submittedName>
</protein>
<gene>
    <name evidence="1" type="ORF">K443DRAFT_542091</name>
</gene>
<evidence type="ECO:0000313" key="1">
    <source>
        <dbReference type="EMBL" id="KIK02038.1"/>
    </source>
</evidence>
<reference evidence="1 2" key="1">
    <citation type="submission" date="2014-04" db="EMBL/GenBank/DDBJ databases">
        <authorList>
            <consortium name="DOE Joint Genome Institute"/>
            <person name="Kuo A."/>
            <person name="Kohler A."/>
            <person name="Nagy L.G."/>
            <person name="Floudas D."/>
            <person name="Copeland A."/>
            <person name="Barry K.W."/>
            <person name="Cichocki N."/>
            <person name="Veneault-Fourrey C."/>
            <person name="LaButti K."/>
            <person name="Lindquist E.A."/>
            <person name="Lipzen A."/>
            <person name="Lundell T."/>
            <person name="Morin E."/>
            <person name="Murat C."/>
            <person name="Sun H."/>
            <person name="Tunlid A."/>
            <person name="Henrissat B."/>
            <person name="Grigoriev I.V."/>
            <person name="Hibbett D.S."/>
            <person name="Martin F."/>
            <person name="Nordberg H.P."/>
            <person name="Cantor M.N."/>
            <person name="Hua S.X."/>
        </authorList>
    </citation>
    <scope>NUCLEOTIDE SEQUENCE [LARGE SCALE GENOMIC DNA]</scope>
    <source>
        <strain evidence="1 2">LaAM-08-1</strain>
    </source>
</reference>
<organism evidence="1 2">
    <name type="scientific">Laccaria amethystina LaAM-08-1</name>
    <dbReference type="NCBI Taxonomy" id="1095629"/>
    <lineage>
        <taxon>Eukaryota</taxon>
        <taxon>Fungi</taxon>
        <taxon>Dikarya</taxon>
        <taxon>Basidiomycota</taxon>
        <taxon>Agaricomycotina</taxon>
        <taxon>Agaricomycetes</taxon>
        <taxon>Agaricomycetidae</taxon>
        <taxon>Agaricales</taxon>
        <taxon>Agaricineae</taxon>
        <taxon>Hydnangiaceae</taxon>
        <taxon>Laccaria</taxon>
    </lineage>
</organism>
<dbReference type="AlphaFoldDB" id="A0A0C9Y1X2"/>
<keyword evidence="2" id="KW-1185">Reference proteome</keyword>
<evidence type="ECO:0000313" key="2">
    <source>
        <dbReference type="Proteomes" id="UP000054477"/>
    </source>
</evidence>
<proteinExistence type="predicted"/>
<reference evidence="2" key="2">
    <citation type="submission" date="2015-01" db="EMBL/GenBank/DDBJ databases">
        <title>Evolutionary Origins and Diversification of the Mycorrhizal Mutualists.</title>
        <authorList>
            <consortium name="DOE Joint Genome Institute"/>
            <consortium name="Mycorrhizal Genomics Consortium"/>
            <person name="Kohler A."/>
            <person name="Kuo A."/>
            <person name="Nagy L.G."/>
            <person name="Floudas D."/>
            <person name="Copeland A."/>
            <person name="Barry K.W."/>
            <person name="Cichocki N."/>
            <person name="Veneault-Fourrey C."/>
            <person name="LaButti K."/>
            <person name="Lindquist E.A."/>
            <person name="Lipzen A."/>
            <person name="Lundell T."/>
            <person name="Morin E."/>
            <person name="Murat C."/>
            <person name="Riley R."/>
            <person name="Ohm R."/>
            <person name="Sun H."/>
            <person name="Tunlid A."/>
            <person name="Henrissat B."/>
            <person name="Grigoriev I.V."/>
            <person name="Hibbett D.S."/>
            <person name="Martin F."/>
        </authorList>
    </citation>
    <scope>NUCLEOTIDE SEQUENCE [LARGE SCALE GENOMIC DNA]</scope>
    <source>
        <strain evidence="2">LaAM-08-1</strain>
    </source>
</reference>
<sequence>MLIMTLTRSLTMTRYRSCLQLPLSFFELLKLPSIVHYDVYCTPSTDCPCSMFEMKIPWSLWIQHT</sequence>